<protein>
    <submittedName>
        <fullName evidence="3">DUF4178 domain-containing protein</fullName>
    </submittedName>
</protein>
<dbReference type="EMBL" id="JAUKPO010000021">
    <property type="protein sequence ID" value="MDO1449648.1"/>
    <property type="molecule type" value="Genomic_DNA"/>
</dbReference>
<keyword evidence="4" id="KW-1185">Reference proteome</keyword>
<keyword evidence="1" id="KW-0472">Membrane</keyword>
<evidence type="ECO:0000259" key="2">
    <source>
        <dbReference type="Pfam" id="PF13785"/>
    </source>
</evidence>
<evidence type="ECO:0000256" key="1">
    <source>
        <dbReference type="SAM" id="Phobius"/>
    </source>
</evidence>
<keyword evidence="1" id="KW-1133">Transmembrane helix</keyword>
<organism evidence="3 4">
    <name type="scientific">Rhodocytophaga aerolata</name>
    <dbReference type="NCBI Taxonomy" id="455078"/>
    <lineage>
        <taxon>Bacteria</taxon>
        <taxon>Pseudomonadati</taxon>
        <taxon>Bacteroidota</taxon>
        <taxon>Cytophagia</taxon>
        <taxon>Cytophagales</taxon>
        <taxon>Rhodocytophagaceae</taxon>
        <taxon>Rhodocytophaga</taxon>
    </lineage>
</organism>
<proteinExistence type="predicted"/>
<feature type="transmembrane region" description="Helical" evidence="1">
    <location>
        <begin position="391"/>
        <end position="411"/>
    </location>
</feature>
<feature type="domain" description="DUF4178" evidence="2">
    <location>
        <begin position="72"/>
        <end position="205"/>
    </location>
</feature>
<reference evidence="3" key="1">
    <citation type="submission" date="2023-07" db="EMBL/GenBank/DDBJ databases">
        <title>The genome sequence of Rhodocytophaga aerolata KACC 12507.</title>
        <authorList>
            <person name="Zhang X."/>
        </authorList>
    </citation>
    <scope>NUCLEOTIDE SEQUENCE</scope>
    <source>
        <strain evidence="3">KACC 12507</strain>
    </source>
</reference>
<gene>
    <name evidence="3" type="ORF">Q0590_25445</name>
</gene>
<evidence type="ECO:0000313" key="4">
    <source>
        <dbReference type="Proteomes" id="UP001168528"/>
    </source>
</evidence>
<sequence length="428" mass="49292">MTGFKLTSTETLPSPAVITCKGCSATIHIRAYLQTKYVACGSCRKLYTLTSTDHWSTLTSFKKTTTSPYLPVGKKGKLKGVVYEVIGYIQWKEVGPDYYWNEYTLFNPVYGYAFLNEYNGHWNYIVPTNIYPKVSDRSMEFDFDSHYYHLFLKYRATPVFAVGEFAWSITDTRTVVEEFIAPPYLLVKQKKTDSITWFQGEYTEPEQIREAFSIKAPAPEKIGIGAAQPMPFATDISSLKIFSIVAVLLLTIIHFFITFNVKEEEVFRNTYHAPAYKDPTPVVTSQFTIKEGLFSTSNMEFYLFAPLNDDWLEAEVTLINDDTGEEFQIEIGTEFYDGYDGGQYWSEGSQSSTRFLSAIPAGNYHLNIFPLKGSLSQEYNYTLKLTRNVPMWSNFFIILLILGLYPAIQWWRADSFEKQRWINSEYTI</sequence>
<accession>A0ABT8REM7</accession>
<name>A0ABT8REM7_9BACT</name>
<feature type="transmembrane region" description="Helical" evidence="1">
    <location>
        <begin position="241"/>
        <end position="261"/>
    </location>
</feature>
<keyword evidence="1" id="KW-0812">Transmembrane</keyword>
<dbReference type="Pfam" id="PF13785">
    <property type="entry name" value="DUF4178"/>
    <property type="match status" value="1"/>
</dbReference>
<comment type="caution">
    <text evidence="3">The sequence shown here is derived from an EMBL/GenBank/DDBJ whole genome shotgun (WGS) entry which is preliminary data.</text>
</comment>
<dbReference type="InterPro" id="IPR025235">
    <property type="entry name" value="DUF4178"/>
</dbReference>
<evidence type="ECO:0000313" key="3">
    <source>
        <dbReference type="EMBL" id="MDO1449648.1"/>
    </source>
</evidence>
<dbReference type="RefSeq" id="WP_302040452.1">
    <property type="nucleotide sequence ID" value="NZ_JAUKPO010000021.1"/>
</dbReference>
<dbReference type="Proteomes" id="UP001168528">
    <property type="component" value="Unassembled WGS sequence"/>
</dbReference>